<accession>A0A0A9B5F0</accession>
<evidence type="ECO:0000313" key="1">
    <source>
        <dbReference type="EMBL" id="JAD59209.1"/>
    </source>
</evidence>
<dbReference type="EMBL" id="GBRH01238686">
    <property type="protein sequence ID" value="JAD59209.1"/>
    <property type="molecule type" value="Transcribed_RNA"/>
</dbReference>
<reference evidence="1" key="2">
    <citation type="journal article" date="2015" name="Data Brief">
        <title>Shoot transcriptome of the giant reed, Arundo donax.</title>
        <authorList>
            <person name="Barrero R.A."/>
            <person name="Guerrero F.D."/>
            <person name="Moolhuijzen P."/>
            <person name="Goolsby J.A."/>
            <person name="Tidwell J."/>
            <person name="Bellgard S.E."/>
            <person name="Bellgard M.I."/>
        </authorList>
    </citation>
    <scope>NUCLEOTIDE SEQUENCE</scope>
    <source>
        <tissue evidence="1">Shoot tissue taken approximately 20 cm above the soil surface</tissue>
    </source>
</reference>
<reference evidence="1" key="1">
    <citation type="submission" date="2014-09" db="EMBL/GenBank/DDBJ databases">
        <authorList>
            <person name="Magalhaes I.L.F."/>
            <person name="Oliveira U."/>
            <person name="Santos F.R."/>
            <person name="Vidigal T.H.D.A."/>
            <person name="Brescovit A.D."/>
            <person name="Santos A.J."/>
        </authorList>
    </citation>
    <scope>NUCLEOTIDE SEQUENCE</scope>
    <source>
        <tissue evidence="1">Shoot tissue taken approximately 20 cm above the soil surface</tissue>
    </source>
</reference>
<organism evidence="1">
    <name type="scientific">Arundo donax</name>
    <name type="common">Giant reed</name>
    <name type="synonym">Donax arundinaceus</name>
    <dbReference type="NCBI Taxonomy" id="35708"/>
    <lineage>
        <taxon>Eukaryota</taxon>
        <taxon>Viridiplantae</taxon>
        <taxon>Streptophyta</taxon>
        <taxon>Embryophyta</taxon>
        <taxon>Tracheophyta</taxon>
        <taxon>Spermatophyta</taxon>
        <taxon>Magnoliopsida</taxon>
        <taxon>Liliopsida</taxon>
        <taxon>Poales</taxon>
        <taxon>Poaceae</taxon>
        <taxon>PACMAD clade</taxon>
        <taxon>Arundinoideae</taxon>
        <taxon>Arundineae</taxon>
        <taxon>Arundo</taxon>
    </lineage>
</organism>
<proteinExistence type="predicted"/>
<sequence>MVSHFQFVPSMYEETRINNINLTLLDPS</sequence>
<protein>
    <submittedName>
        <fullName evidence="1">Uncharacterized protein</fullName>
    </submittedName>
</protein>
<dbReference type="AlphaFoldDB" id="A0A0A9B5F0"/>
<name>A0A0A9B5F0_ARUDO</name>